<evidence type="ECO:0000313" key="11">
    <source>
        <dbReference type="Proteomes" id="UP000735302"/>
    </source>
</evidence>
<keyword evidence="8" id="KW-0472">Membrane</keyword>
<evidence type="ECO:0000256" key="7">
    <source>
        <dbReference type="ARBA" id="ARBA00023034"/>
    </source>
</evidence>
<keyword evidence="7" id="KW-0333">Golgi apparatus</keyword>
<evidence type="ECO:0000256" key="5">
    <source>
        <dbReference type="ARBA" id="ARBA00022968"/>
    </source>
</evidence>
<dbReference type="Gene3D" id="3.40.50.300">
    <property type="entry name" value="P-loop containing nucleotide triphosphate hydrolases"/>
    <property type="match status" value="1"/>
</dbReference>
<name>A0AAV4CKM0_9GAST</name>
<evidence type="ECO:0000256" key="3">
    <source>
        <dbReference type="ARBA" id="ARBA00022679"/>
    </source>
</evidence>
<evidence type="ECO:0000313" key="10">
    <source>
        <dbReference type="EMBL" id="GFO32175.1"/>
    </source>
</evidence>
<dbReference type="GO" id="GO:0000139">
    <property type="term" value="C:Golgi membrane"/>
    <property type="evidence" value="ECO:0007669"/>
    <property type="project" value="UniProtKB-SubCell"/>
</dbReference>
<reference evidence="10 11" key="1">
    <citation type="journal article" date="2021" name="Elife">
        <title>Chloroplast acquisition without the gene transfer in kleptoplastic sea slugs, Plakobranchus ocellatus.</title>
        <authorList>
            <person name="Maeda T."/>
            <person name="Takahashi S."/>
            <person name="Yoshida T."/>
            <person name="Shimamura S."/>
            <person name="Takaki Y."/>
            <person name="Nagai Y."/>
            <person name="Toyoda A."/>
            <person name="Suzuki Y."/>
            <person name="Arimoto A."/>
            <person name="Ishii H."/>
            <person name="Satoh N."/>
            <person name="Nishiyama T."/>
            <person name="Hasebe M."/>
            <person name="Maruyama T."/>
            <person name="Minagawa J."/>
            <person name="Obokata J."/>
            <person name="Shigenobu S."/>
        </authorList>
    </citation>
    <scope>NUCLEOTIDE SEQUENCE [LARGE SCALE GENOMIC DNA]</scope>
</reference>
<dbReference type="PANTHER" id="PTHR14647:SF87">
    <property type="entry name" value="PUTATIVE-RELATED"/>
    <property type="match status" value="1"/>
</dbReference>
<evidence type="ECO:0000256" key="9">
    <source>
        <dbReference type="ARBA" id="ARBA00023180"/>
    </source>
</evidence>
<dbReference type="InterPro" id="IPR027417">
    <property type="entry name" value="P-loop_NTPase"/>
</dbReference>
<keyword evidence="11" id="KW-1185">Reference proteome</keyword>
<dbReference type="Proteomes" id="UP000735302">
    <property type="component" value="Unassembled WGS sequence"/>
</dbReference>
<keyword evidence="6" id="KW-1133">Transmembrane helix</keyword>
<protein>
    <submittedName>
        <fullName evidence="10">Galactose-3-o-sulfotransferase 3</fullName>
    </submittedName>
</protein>
<evidence type="ECO:0000256" key="2">
    <source>
        <dbReference type="ARBA" id="ARBA00008124"/>
    </source>
</evidence>
<evidence type="ECO:0000256" key="8">
    <source>
        <dbReference type="ARBA" id="ARBA00023136"/>
    </source>
</evidence>
<keyword evidence="5" id="KW-0735">Signal-anchor</keyword>
<organism evidence="10 11">
    <name type="scientific">Plakobranchus ocellatus</name>
    <dbReference type="NCBI Taxonomy" id="259542"/>
    <lineage>
        <taxon>Eukaryota</taxon>
        <taxon>Metazoa</taxon>
        <taxon>Spiralia</taxon>
        <taxon>Lophotrochozoa</taxon>
        <taxon>Mollusca</taxon>
        <taxon>Gastropoda</taxon>
        <taxon>Heterobranchia</taxon>
        <taxon>Euthyneura</taxon>
        <taxon>Panpulmonata</taxon>
        <taxon>Sacoglossa</taxon>
        <taxon>Placobranchoidea</taxon>
        <taxon>Plakobranchidae</taxon>
        <taxon>Plakobranchus</taxon>
    </lineage>
</organism>
<evidence type="ECO:0000256" key="1">
    <source>
        <dbReference type="ARBA" id="ARBA00004323"/>
    </source>
</evidence>
<keyword evidence="3" id="KW-0808">Transferase</keyword>
<dbReference type="InterPro" id="IPR009729">
    <property type="entry name" value="Gal-3-0_sulfotransfrase"/>
</dbReference>
<dbReference type="EMBL" id="BLXT01006566">
    <property type="protein sequence ID" value="GFO32175.1"/>
    <property type="molecule type" value="Genomic_DNA"/>
</dbReference>
<dbReference type="PANTHER" id="PTHR14647">
    <property type="entry name" value="GALACTOSE-3-O-SULFOTRANSFERASE"/>
    <property type="match status" value="1"/>
</dbReference>
<sequence length="411" mass="48304">MDIWRSAVVVEWAKLLLKLRWPYATFLITIVILCLKSTVPNLLSVWQLEVGTGAIKEGYHLSVFSLTKSQRSTLPIQHVYYLKTHKTGSSTIFSVLAQYCNSHGLLALLPSGVHINQRTPLLPAQQLMLDPRILHYDMVFNHQVYDPAVFKYLHNDTFKFTTIREPFKHFVSSFAYFRSVGNMGYLTSVRGYKDPISVFLSNPSKFEANGYSSYTNNRQSIDLGYEIHNHTFSDINYIQAFIKETEKRFDLVLITDYFLESIVLLKRALHWQTQDVLFYEKNVLLESHSLLVNMTPWHRQKHKEFSIPDIQLYQYFLSVFKFRMSQAVGLEEEVSELREILDKVRRFCNLGSIVRDRTLETIRKLEIPVRRWSDKVSLDRAKCKWLSLEEISFTKYLQKQRIHRLKMVPKT</sequence>
<accession>A0AAV4CKM0</accession>
<dbReference type="GO" id="GO:0001733">
    <property type="term" value="F:galactosylceramide sulfotransferase activity"/>
    <property type="evidence" value="ECO:0007669"/>
    <property type="project" value="InterPro"/>
</dbReference>
<proteinExistence type="inferred from homology"/>
<comment type="subcellular location">
    <subcellularLocation>
        <location evidence="1">Golgi apparatus membrane</location>
        <topology evidence="1">Single-pass type II membrane protein</topology>
    </subcellularLocation>
</comment>
<dbReference type="GO" id="GO:0009247">
    <property type="term" value="P:glycolipid biosynthetic process"/>
    <property type="evidence" value="ECO:0007669"/>
    <property type="project" value="InterPro"/>
</dbReference>
<evidence type="ECO:0000256" key="4">
    <source>
        <dbReference type="ARBA" id="ARBA00022692"/>
    </source>
</evidence>
<keyword evidence="9" id="KW-0325">Glycoprotein</keyword>
<evidence type="ECO:0000256" key="6">
    <source>
        <dbReference type="ARBA" id="ARBA00022989"/>
    </source>
</evidence>
<dbReference type="Pfam" id="PF06990">
    <property type="entry name" value="Gal-3-0_sulfotr"/>
    <property type="match status" value="1"/>
</dbReference>
<gene>
    <name evidence="10" type="ORF">PoB_005868000</name>
</gene>
<keyword evidence="4" id="KW-0812">Transmembrane</keyword>
<dbReference type="AlphaFoldDB" id="A0AAV4CKM0"/>
<comment type="similarity">
    <text evidence="2">Belongs to the galactose-3-O-sulfotransferase family.</text>
</comment>
<comment type="caution">
    <text evidence="10">The sequence shown here is derived from an EMBL/GenBank/DDBJ whole genome shotgun (WGS) entry which is preliminary data.</text>
</comment>